<dbReference type="AlphaFoldDB" id="A0A0C7N6N0"/>
<dbReference type="STRING" id="1245769.A0A0C7N6N0"/>
<reference evidence="15 16" key="1">
    <citation type="submission" date="2014-12" db="EMBL/GenBank/DDBJ databases">
        <authorList>
            <person name="Neuveglise Cecile"/>
        </authorList>
    </citation>
    <scope>NUCLEOTIDE SEQUENCE [LARGE SCALE GENOMIC DNA]</scope>
    <source>
        <strain evidence="15 16">CBS 12615</strain>
    </source>
</reference>
<dbReference type="Pfam" id="PF24825">
    <property type="entry name" value="SNU71_RBD"/>
    <property type="match status" value="1"/>
</dbReference>
<dbReference type="RefSeq" id="XP_022627274.1">
    <property type="nucleotide sequence ID" value="XM_022773782.1"/>
</dbReference>
<keyword evidence="5" id="KW-0963">Cytoplasm</keyword>
<dbReference type="GO" id="GO:0000398">
    <property type="term" value="P:mRNA splicing, via spliceosome"/>
    <property type="evidence" value="ECO:0007669"/>
    <property type="project" value="EnsemblFungi"/>
</dbReference>
<evidence type="ECO:0000313" key="15">
    <source>
        <dbReference type="EMBL" id="CEP61036.1"/>
    </source>
</evidence>
<comment type="similarity">
    <text evidence="3">Belongs to the SNU71 family.</text>
</comment>
<evidence type="ECO:0000259" key="14">
    <source>
        <dbReference type="SMART" id="SM00311"/>
    </source>
</evidence>
<dbReference type="HOGENOM" id="CLU_031562_0_0_1"/>
<keyword evidence="9" id="KW-0175">Coiled coil</keyword>
<evidence type="ECO:0000256" key="5">
    <source>
        <dbReference type="ARBA" id="ARBA00022490"/>
    </source>
</evidence>
<dbReference type="Pfam" id="PF24826">
    <property type="entry name" value="SNU71_N"/>
    <property type="match status" value="1"/>
</dbReference>
<evidence type="ECO:0000256" key="2">
    <source>
        <dbReference type="ARBA" id="ARBA00004496"/>
    </source>
</evidence>
<evidence type="ECO:0000256" key="12">
    <source>
        <dbReference type="ARBA" id="ARBA00023274"/>
    </source>
</evidence>
<dbReference type="GO" id="GO:0003723">
    <property type="term" value="F:RNA binding"/>
    <property type="evidence" value="ECO:0007669"/>
    <property type="project" value="UniProtKB-KW"/>
</dbReference>
<organism evidence="15 16">
    <name type="scientific">Lachancea lanzarotensis</name>
    <dbReference type="NCBI Taxonomy" id="1245769"/>
    <lineage>
        <taxon>Eukaryota</taxon>
        <taxon>Fungi</taxon>
        <taxon>Dikarya</taxon>
        <taxon>Ascomycota</taxon>
        <taxon>Saccharomycotina</taxon>
        <taxon>Saccharomycetes</taxon>
        <taxon>Saccharomycetales</taxon>
        <taxon>Saccharomycetaceae</taxon>
        <taxon>Lachancea</taxon>
    </lineage>
</organism>
<keyword evidence="12" id="KW-0687">Ribonucleoprotein</keyword>
<evidence type="ECO:0000256" key="8">
    <source>
        <dbReference type="ARBA" id="ARBA00022884"/>
    </source>
</evidence>
<comment type="function">
    <text evidence="13">Component of the U1 snRNP particle, which recognizes and binds the 5'-splice site of pre-mRNA. Together with other non-snRNP factors, U1 snRNP forms the spliceosomal commitment complex, that targets pre-mRNA to the splicing pathway.</text>
</comment>
<dbReference type="GeneID" id="34684450"/>
<sequence>MSSMVYVCPSAYLASQGAEQWHSESFKPGFVPILRTSLLRFRDELDKVVSKVNQQKSAHTYQTSDGDTTTVVEKQSASEVIGQVSEDSALHNYRDLKQFLPITLEQQLCTISVKGLPSTLVETQIAEFVNVLEGLTTEKVGITKVLHSWSFFKGLDSTALLLRCTDLKQLPSVLAFWNHLFSRWSEKDDILKLSLHQDENTTRFFKDHMEDATDEVPEAEVDGQITILGNFLKNLKQSDSQAGEENLSVDYHVDVSTLSDLPRSSLEQLCKDVVHFRTRVVTIEKEKRAKAEYEENKRMGQHMKNVFDQIRKSKGNAKLAEDDEEFDGLEDDDAGYLEDDLVVEKREQEKLQMDSDRLFTELLDNLATKIEPRLQKLQQQLAHENSYEQTLEKERPLYLKELLHLAYSPYYDHHRSFKDEEIRRDNKDRDVNGIAEPLVDETVEKKEMPLVSEPSKFKLQISKPKEEEEKDNGKLLQSGEDLDMLLQKLRDSNLVRDLAIEFLGETDQDLEDYIFDHLKEHASRAELLAELRETFDEDAEVIVDRIWSKLESLSS</sequence>
<evidence type="ECO:0000256" key="10">
    <source>
        <dbReference type="ARBA" id="ARBA00023187"/>
    </source>
</evidence>
<evidence type="ECO:0000313" key="16">
    <source>
        <dbReference type="Proteomes" id="UP000054304"/>
    </source>
</evidence>
<evidence type="ECO:0000256" key="1">
    <source>
        <dbReference type="ARBA" id="ARBA00004123"/>
    </source>
</evidence>
<evidence type="ECO:0000256" key="11">
    <source>
        <dbReference type="ARBA" id="ARBA00023242"/>
    </source>
</evidence>
<keyword evidence="10" id="KW-0508">mRNA splicing</keyword>
<dbReference type="GO" id="GO:0071004">
    <property type="term" value="C:U2-type prespliceosome"/>
    <property type="evidence" value="ECO:0007669"/>
    <property type="project" value="EnsemblFungi"/>
</dbReference>
<gene>
    <name evidence="15" type="ORF">LALA0_S02e05314g</name>
</gene>
<feature type="domain" description="PWI" evidence="14">
    <location>
        <begin position="483"/>
        <end position="555"/>
    </location>
</feature>
<protein>
    <recommendedName>
        <fullName evidence="4">U1 small nuclear ribonucleoprotein component SNU71</fullName>
    </recommendedName>
</protein>
<evidence type="ECO:0000256" key="6">
    <source>
        <dbReference type="ARBA" id="ARBA00022664"/>
    </source>
</evidence>
<dbReference type="InterPro" id="IPR002483">
    <property type="entry name" value="PWI_dom"/>
</dbReference>
<comment type="subcellular location">
    <subcellularLocation>
        <location evidence="2">Cytoplasm</location>
    </subcellularLocation>
    <subcellularLocation>
        <location evidence="1">Nucleus</location>
    </subcellularLocation>
</comment>
<keyword evidence="6" id="KW-0507">mRNA processing</keyword>
<dbReference type="Proteomes" id="UP000054304">
    <property type="component" value="Unassembled WGS sequence"/>
</dbReference>
<dbReference type="GO" id="GO:0005685">
    <property type="term" value="C:U1 snRNP"/>
    <property type="evidence" value="ECO:0007669"/>
    <property type="project" value="EnsemblFungi"/>
</dbReference>
<accession>A0A0C7N6N0</accession>
<dbReference type="GO" id="GO:0005737">
    <property type="term" value="C:cytoplasm"/>
    <property type="evidence" value="ECO:0007669"/>
    <property type="project" value="UniProtKB-SubCell"/>
</dbReference>
<dbReference type="EMBL" id="LN736361">
    <property type="protein sequence ID" value="CEP61036.1"/>
    <property type="molecule type" value="Genomic_DNA"/>
</dbReference>
<evidence type="ECO:0000256" key="3">
    <source>
        <dbReference type="ARBA" id="ARBA00005544"/>
    </source>
</evidence>
<proteinExistence type="inferred from homology"/>
<keyword evidence="16" id="KW-1185">Reference proteome</keyword>
<evidence type="ECO:0000256" key="7">
    <source>
        <dbReference type="ARBA" id="ARBA00022728"/>
    </source>
</evidence>
<name>A0A0C7N6N0_9SACH</name>
<dbReference type="InterPro" id="IPR057543">
    <property type="entry name" value="SNU71_N"/>
</dbReference>
<dbReference type="Gene3D" id="1.20.1390.10">
    <property type="entry name" value="PWI domain"/>
    <property type="match status" value="1"/>
</dbReference>
<dbReference type="SMART" id="SM00311">
    <property type="entry name" value="PWI"/>
    <property type="match status" value="1"/>
</dbReference>
<evidence type="ECO:0000256" key="13">
    <source>
        <dbReference type="ARBA" id="ARBA00025004"/>
    </source>
</evidence>
<keyword evidence="8" id="KW-0694">RNA-binding</keyword>
<dbReference type="OrthoDB" id="6275295at2759"/>
<keyword evidence="11" id="KW-0539">Nucleus</keyword>
<dbReference type="InterPro" id="IPR057542">
    <property type="entry name" value="SNU71_RBD"/>
</dbReference>
<evidence type="ECO:0000256" key="9">
    <source>
        <dbReference type="ARBA" id="ARBA00023054"/>
    </source>
</evidence>
<evidence type="ECO:0000256" key="4">
    <source>
        <dbReference type="ARBA" id="ARBA00014280"/>
    </source>
</evidence>
<keyword evidence="7" id="KW-0747">Spliceosome</keyword>